<keyword evidence="2" id="KW-0812">Transmembrane</keyword>
<accession>A0A3S5A8P8</accession>
<reference evidence="3" key="1">
    <citation type="submission" date="2018-11" db="EMBL/GenBank/DDBJ databases">
        <authorList>
            <consortium name="Pathogen Informatics"/>
        </authorList>
    </citation>
    <scope>NUCLEOTIDE SEQUENCE</scope>
</reference>
<protein>
    <submittedName>
        <fullName evidence="3">Uncharacterized protein</fullName>
    </submittedName>
</protein>
<evidence type="ECO:0000256" key="2">
    <source>
        <dbReference type="SAM" id="Phobius"/>
    </source>
</evidence>
<keyword evidence="2" id="KW-0472">Membrane</keyword>
<proteinExistence type="predicted"/>
<gene>
    <name evidence="3" type="ORF">PXEA_LOCUS3488</name>
</gene>
<sequence length="252" mass="26682">PSSYPPHRVKYSQPEPEPEPGPRPRPPGPSGPSLFIRLLSLLSTTPPFAQSSPFPSASQHKHVPSLGHSGLFNPVQPRPSQLLSPPSPLPASLRLLGLGRLLAKTANYLADWTADRLSGLLRRHSRLLPARSAQESGLDSAVSLVSSEANSCAFHASSSSVLYVPQAQAFCAQPAVPLSGTFGIIAPIGLLVVCLAVRLAVDLATVRHQLDANLRPTLSPEEPPKTVCSSPDWARQGYGGLARGSGDEESDH</sequence>
<feature type="compositionally biased region" description="Low complexity" evidence="1">
    <location>
        <begin position="49"/>
        <end position="58"/>
    </location>
</feature>
<dbReference type="Proteomes" id="UP000784294">
    <property type="component" value="Unassembled WGS sequence"/>
</dbReference>
<organism evidence="3 4">
    <name type="scientific">Protopolystoma xenopodis</name>
    <dbReference type="NCBI Taxonomy" id="117903"/>
    <lineage>
        <taxon>Eukaryota</taxon>
        <taxon>Metazoa</taxon>
        <taxon>Spiralia</taxon>
        <taxon>Lophotrochozoa</taxon>
        <taxon>Platyhelminthes</taxon>
        <taxon>Monogenea</taxon>
        <taxon>Polyopisthocotylea</taxon>
        <taxon>Polystomatidea</taxon>
        <taxon>Polystomatidae</taxon>
        <taxon>Protopolystoma</taxon>
    </lineage>
</organism>
<feature type="region of interest" description="Disordered" evidence="1">
    <location>
        <begin position="1"/>
        <end position="34"/>
    </location>
</feature>
<feature type="non-terminal residue" evidence="3">
    <location>
        <position position="1"/>
    </location>
</feature>
<evidence type="ECO:0000256" key="1">
    <source>
        <dbReference type="SAM" id="MobiDB-lite"/>
    </source>
</evidence>
<dbReference type="AlphaFoldDB" id="A0A3S5A8P8"/>
<feature type="region of interest" description="Disordered" evidence="1">
    <location>
        <begin position="49"/>
        <end position="86"/>
    </location>
</feature>
<name>A0A3S5A8P8_9PLAT</name>
<feature type="transmembrane region" description="Helical" evidence="2">
    <location>
        <begin position="178"/>
        <end position="201"/>
    </location>
</feature>
<keyword evidence="2" id="KW-1133">Transmembrane helix</keyword>
<dbReference type="EMBL" id="CAAALY010007901">
    <property type="protein sequence ID" value="VEL10048.1"/>
    <property type="molecule type" value="Genomic_DNA"/>
</dbReference>
<evidence type="ECO:0000313" key="3">
    <source>
        <dbReference type="EMBL" id="VEL10048.1"/>
    </source>
</evidence>
<feature type="region of interest" description="Disordered" evidence="1">
    <location>
        <begin position="215"/>
        <end position="252"/>
    </location>
</feature>
<comment type="caution">
    <text evidence="3">The sequence shown here is derived from an EMBL/GenBank/DDBJ whole genome shotgun (WGS) entry which is preliminary data.</text>
</comment>
<keyword evidence="4" id="KW-1185">Reference proteome</keyword>
<feature type="compositionally biased region" description="Pro residues" evidence="1">
    <location>
        <begin position="19"/>
        <end position="30"/>
    </location>
</feature>
<evidence type="ECO:0000313" key="4">
    <source>
        <dbReference type="Proteomes" id="UP000784294"/>
    </source>
</evidence>